<evidence type="ECO:0000313" key="2">
    <source>
        <dbReference type="Proteomes" id="UP000018208"/>
    </source>
</evidence>
<dbReference type="EMBL" id="AUWU02000005">
    <property type="protein sequence ID" value="KAH0573026.1"/>
    <property type="molecule type" value="Genomic_DNA"/>
</dbReference>
<dbReference type="KEGG" id="ssao:94299166"/>
<organism evidence="1 2">
    <name type="scientific">Spironucleus salmonicida</name>
    <dbReference type="NCBI Taxonomy" id="348837"/>
    <lineage>
        <taxon>Eukaryota</taxon>
        <taxon>Metamonada</taxon>
        <taxon>Diplomonadida</taxon>
        <taxon>Hexamitidae</taxon>
        <taxon>Hexamitinae</taxon>
        <taxon>Spironucleus</taxon>
    </lineage>
</organism>
<dbReference type="GeneID" id="94299166"/>
<gene>
    <name evidence="1" type="ORF">SS50377_25143</name>
</gene>
<dbReference type="AlphaFoldDB" id="A0A9P8LRM9"/>
<accession>A0A9P8LRM9</accession>
<dbReference type="Proteomes" id="UP000018208">
    <property type="component" value="Unassembled WGS sequence"/>
</dbReference>
<name>A0A9P8LRM9_9EUKA</name>
<dbReference type="RefSeq" id="XP_067763799.1">
    <property type="nucleotide sequence ID" value="XM_067908978.1"/>
</dbReference>
<evidence type="ECO:0000313" key="1">
    <source>
        <dbReference type="EMBL" id="KAH0573026.1"/>
    </source>
</evidence>
<protein>
    <submittedName>
        <fullName evidence="1">Uncharacterized protein</fullName>
    </submittedName>
</protein>
<keyword evidence="2" id="KW-1185">Reference proteome</keyword>
<sequence length="116" mass="13609">MFNDKLIVTFLTLILKNNIKIYHITSDNLKYKLSNFSYIYSSVSFYCGHRSTPRQFLPARWSYCDILVLSMHIIKSLYTGVSKRVKKHQYSARVRYLSDIAGAELQDQFSIKTEVK</sequence>
<reference evidence="1 2" key="1">
    <citation type="journal article" date="2014" name="PLoS Genet.">
        <title>The Genome of Spironucleus salmonicida Highlights a Fish Pathogen Adapted to Fluctuating Environments.</title>
        <authorList>
            <person name="Xu F."/>
            <person name="Jerlstrom-Hultqvist J."/>
            <person name="Einarsson E."/>
            <person name="Astvaldsson A."/>
            <person name="Svard S.G."/>
            <person name="Andersson J.O."/>
        </authorList>
    </citation>
    <scope>NUCLEOTIDE SEQUENCE [LARGE SCALE GENOMIC DNA]</scope>
    <source>
        <strain evidence="1 2">ATCC 50377</strain>
    </source>
</reference>
<proteinExistence type="predicted"/>
<comment type="caution">
    <text evidence="1">The sequence shown here is derived from an EMBL/GenBank/DDBJ whole genome shotgun (WGS) entry which is preliminary data.</text>
</comment>